<proteinExistence type="predicted"/>
<name>A0ACC3TCR9_LIPKO</name>
<comment type="caution">
    <text evidence="1">The sequence shown here is derived from an EMBL/GenBank/DDBJ whole genome shotgun (WGS) entry which is preliminary data.</text>
</comment>
<keyword evidence="2" id="KW-1185">Reference proteome</keyword>
<dbReference type="Proteomes" id="UP001433508">
    <property type="component" value="Unassembled WGS sequence"/>
</dbReference>
<accession>A0ACC3TCR9</accession>
<reference evidence="2" key="1">
    <citation type="journal article" date="2024" name="Front. Bioeng. Biotechnol.">
        <title>Genome-scale model development and genomic sequencing of the oleaginous clade Lipomyces.</title>
        <authorList>
            <person name="Czajka J.J."/>
            <person name="Han Y."/>
            <person name="Kim J."/>
            <person name="Mondo S.J."/>
            <person name="Hofstad B.A."/>
            <person name="Robles A."/>
            <person name="Haridas S."/>
            <person name="Riley R."/>
            <person name="LaButti K."/>
            <person name="Pangilinan J."/>
            <person name="Andreopoulos W."/>
            <person name="Lipzen A."/>
            <person name="Yan J."/>
            <person name="Wang M."/>
            <person name="Ng V."/>
            <person name="Grigoriev I.V."/>
            <person name="Spatafora J.W."/>
            <person name="Magnuson J.K."/>
            <person name="Baker S.E."/>
            <person name="Pomraning K.R."/>
        </authorList>
    </citation>
    <scope>NUCLEOTIDE SEQUENCE [LARGE SCALE GENOMIC DNA]</scope>
    <source>
        <strain evidence="2">CBS 7786</strain>
    </source>
</reference>
<evidence type="ECO:0000313" key="2">
    <source>
        <dbReference type="Proteomes" id="UP001433508"/>
    </source>
</evidence>
<evidence type="ECO:0000313" key="1">
    <source>
        <dbReference type="EMBL" id="KAK9241229.1"/>
    </source>
</evidence>
<gene>
    <name evidence="1" type="ORF">V1525DRAFT_392499</name>
</gene>
<sequence>MSPIFGFLAGVTTSSTLLYLFASEIQQTTSRAHSSMAETRTTLASILTSRTYTITKPVALETRGNVTETMKDLWDEEVVKGASFVLNADLGKWTRETAGTLWEKLSTAVSTK</sequence>
<dbReference type="EMBL" id="MU971335">
    <property type="protein sequence ID" value="KAK9241229.1"/>
    <property type="molecule type" value="Genomic_DNA"/>
</dbReference>
<protein>
    <submittedName>
        <fullName evidence="1">Uncharacterized protein</fullName>
    </submittedName>
</protein>
<organism evidence="1 2">
    <name type="scientific">Lipomyces kononenkoae</name>
    <name type="common">Yeast</name>
    <dbReference type="NCBI Taxonomy" id="34357"/>
    <lineage>
        <taxon>Eukaryota</taxon>
        <taxon>Fungi</taxon>
        <taxon>Dikarya</taxon>
        <taxon>Ascomycota</taxon>
        <taxon>Saccharomycotina</taxon>
        <taxon>Lipomycetes</taxon>
        <taxon>Lipomycetales</taxon>
        <taxon>Lipomycetaceae</taxon>
        <taxon>Lipomyces</taxon>
    </lineage>
</organism>